<proteinExistence type="predicted"/>
<evidence type="ECO:0000256" key="2">
    <source>
        <dbReference type="SAM" id="Phobius"/>
    </source>
</evidence>
<feature type="transmembrane region" description="Helical" evidence="2">
    <location>
        <begin position="89"/>
        <end position="111"/>
    </location>
</feature>
<dbReference type="InterPro" id="IPR051082">
    <property type="entry name" value="Pentapeptide-BTB/POZ_domain"/>
</dbReference>
<reference evidence="3" key="1">
    <citation type="journal article" date="2015" name="Infect. Immun.">
        <title>An Invertron-Like Linear Plasmid Mediates Intracellular Survival and Virulence in Bovine Isolates of Rhodococcus equi.</title>
        <authorList>
            <person name="Valero-Rello A."/>
            <person name="Hapeshi A."/>
            <person name="Anastasi E."/>
            <person name="Alvarez S."/>
            <person name="Scortti M."/>
            <person name="Meijer W.G."/>
            <person name="MacArthur I."/>
            <person name="Vazquez-Boland J.A."/>
        </authorList>
    </citation>
    <scope>NUCLEOTIDE SEQUENCE</scope>
    <source>
        <strain evidence="3">PAM2012</strain>
        <plasmid evidence="3">pVAPN2012</plasmid>
    </source>
</reference>
<dbReference type="RefSeq" id="WP_172686875.1">
    <property type="nucleotide sequence ID" value="NZ_KP851975.1"/>
</dbReference>
<dbReference type="AlphaFoldDB" id="A0A0F6WFZ1"/>
<evidence type="ECO:0000313" key="3">
    <source>
        <dbReference type="EMBL" id="AKF16097.1"/>
    </source>
</evidence>
<protein>
    <submittedName>
        <fullName evidence="3">Pentapeptide repeat containing protein</fullName>
    </submittedName>
</protein>
<name>A0A0F6WFZ1_RHOHA</name>
<keyword evidence="3" id="KW-0614">Plasmid</keyword>
<dbReference type="PANTHER" id="PTHR14136:SF17">
    <property type="entry name" value="BTB_POZ DOMAIN-CONTAINING PROTEIN KCTD9"/>
    <property type="match status" value="1"/>
</dbReference>
<geneLocation type="plasmid" evidence="3">
    <name>pVAPN2012</name>
</geneLocation>
<dbReference type="Gene3D" id="2.160.20.80">
    <property type="entry name" value="E3 ubiquitin-protein ligase SopA"/>
    <property type="match status" value="1"/>
</dbReference>
<dbReference type="Pfam" id="PF00805">
    <property type="entry name" value="Pentapeptide"/>
    <property type="match status" value="1"/>
</dbReference>
<sequence>MVLDTTSVKWWMVGAYAVAFLALVLGLMGHARGRRSEQAGAQRKKADRDGLWWWFTISLVVAVAVFIAAIVLFVFGLNKAWVAERFASALAPLITVVTAAIGSAGAARLAIAQSAVAKKARLEDAVKEMWKRFEGAAKQLADSSHFAIRVAGVYSLVGLADDWIRHHEQSGTTEADAKKAECETIVDTLCGYLRMNTHMPKASNGRTSTQPDSQECVVNEAALGQLWVHLRLRDEQGADKPAMWANLGLVLDLHETDLSKWIAKYIDLRKAVLTDADLYSADLTRANLTKADLRRADLCATDLTGAVLDEAKLDGVKYDADTKWPSGGAFPPPTAKLMPAGGEHERVGRAQEPAPPAPPVASVGQ</sequence>
<evidence type="ECO:0000256" key="1">
    <source>
        <dbReference type="SAM" id="MobiDB-lite"/>
    </source>
</evidence>
<dbReference type="InterPro" id="IPR001646">
    <property type="entry name" value="5peptide_repeat"/>
</dbReference>
<dbReference type="SUPFAM" id="SSF141571">
    <property type="entry name" value="Pentapeptide repeat-like"/>
    <property type="match status" value="1"/>
</dbReference>
<gene>
    <name evidence="3" type="ORF">pVAPN2012_1450b</name>
</gene>
<dbReference type="PANTHER" id="PTHR14136">
    <property type="entry name" value="BTB_POZ DOMAIN-CONTAINING PROTEIN KCTD9"/>
    <property type="match status" value="1"/>
</dbReference>
<keyword evidence="2" id="KW-1133">Transmembrane helix</keyword>
<accession>A0A0F6WFZ1</accession>
<dbReference type="EMBL" id="KP851975">
    <property type="protein sequence ID" value="AKF16097.1"/>
    <property type="molecule type" value="Genomic_DNA"/>
</dbReference>
<organism evidence="3">
    <name type="scientific">Rhodococcus hoagii</name>
    <name type="common">Corynebacterium equii</name>
    <dbReference type="NCBI Taxonomy" id="43767"/>
    <lineage>
        <taxon>Bacteria</taxon>
        <taxon>Bacillati</taxon>
        <taxon>Actinomycetota</taxon>
        <taxon>Actinomycetes</taxon>
        <taxon>Mycobacteriales</taxon>
        <taxon>Nocardiaceae</taxon>
        <taxon>Prescottella</taxon>
    </lineage>
</organism>
<feature type="transmembrane region" description="Helical" evidence="2">
    <location>
        <begin position="51"/>
        <end position="77"/>
    </location>
</feature>
<keyword evidence="2" id="KW-0812">Transmembrane</keyword>
<feature type="transmembrane region" description="Helical" evidence="2">
    <location>
        <begin position="12"/>
        <end position="31"/>
    </location>
</feature>
<feature type="region of interest" description="Disordered" evidence="1">
    <location>
        <begin position="324"/>
        <end position="365"/>
    </location>
</feature>
<keyword evidence="2" id="KW-0472">Membrane</keyword>